<dbReference type="InterPro" id="IPR036188">
    <property type="entry name" value="FAD/NAD-bd_sf"/>
</dbReference>
<dbReference type="InterPro" id="IPR012132">
    <property type="entry name" value="GMC_OxRdtase"/>
</dbReference>
<evidence type="ECO:0000256" key="3">
    <source>
        <dbReference type="ARBA" id="ARBA00022630"/>
    </source>
</evidence>
<name>A0A246BGQ7_9DEIO</name>
<dbReference type="PANTHER" id="PTHR11552:SF147">
    <property type="entry name" value="CHOLINE DEHYDROGENASE, MITOCHONDRIAL"/>
    <property type="match status" value="1"/>
</dbReference>
<dbReference type="PROSITE" id="PS00624">
    <property type="entry name" value="GMC_OXRED_2"/>
    <property type="match status" value="1"/>
</dbReference>
<feature type="domain" description="Glucose-methanol-choline oxidoreductase N-terminal" evidence="7">
    <location>
        <begin position="99"/>
        <end position="122"/>
    </location>
</feature>
<dbReference type="GO" id="GO:0050660">
    <property type="term" value="F:flavin adenine dinucleotide binding"/>
    <property type="evidence" value="ECO:0007669"/>
    <property type="project" value="InterPro"/>
</dbReference>
<dbReference type="Gene3D" id="3.30.560.10">
    <property type="entry name" value="Glucose Oxidase, domain 3"/>
    <property type="match status" value="1"/>
</dbReference>
<feature type="domain" description="Glucose-methanol-choline oxidoreductase N-terminal" evidence="8">
    <location>
        <begin position="274"/>
        <end position="288"/>
    </location>
</feature>
<protein>
    <recommendedName>
        <fullName evidence="7 8">Glucose-methanol-choline oxidoreductase N-terminal domain-containing protein</fullName>
    </recommendedName>
</protein>
<dbReference type="InterPro" id="IPR000172">
    <property type="entry name" value="GMC_OxRdtase_N"/>
</dbReference>
<sequence length="561" mass="60570">MSTHDQQVSVSQEQPAHAAGEEQFEYVVIGAGSGGCAVAARLQEGGAQVLLLEAGVPDETPEIHIPAAFPKLFKSPLDWNYETEAQEHLNGRRLYWPRGKMLGGSSSINAMIYIRGHRADFDAWAAAGNRGWGYDDVLPYFRRGEDFEGGQSEYHGAGGPLHVENRRYTHEICDAITAGFEELGHPANDDFNGPQMEGVGRYHVTQKGGARHSAAVAYLRPALARSGPGTLEARTGAHVTRILLDGQEATGVEYQDSAGMRQVPASRGVILAAGAITSPHLLMLSGIGERAQLEAAGIPVLHDLPGVGKNLQDHLFVPVVYATETPGLKDATSEAQMSLYMSEQRGMLCSNVGETGGFMKTDPSLPAPDLQFHNGAALFVDHGFRELDGHHYTLLPSLVAPRSRGEIRVTSADPQARPSIEPNYLSDPHDLDVLVRGVQLARQVGDTAALARYRLDEVMPGPNVMERADLEEYIRQEAMTIYHPVGTCRMGHDDLAVVDDQLRVHGISRLWVADASVMPTITRGNTNAPTLMIAEKVADFILGQPLLPVGDSQVAAHAATD</sequence>
<comment type="similarity">
    <text evidence="2 6">Belongs to the GMC oxidoreductase family.</text>
</comment>
<dbReference type="OrthoDB" id="9785276at2"/>
<dbReference type="SUPFAM" id="SSF54373">
    <property type="entry name" value="FAD-linked reductases, C-terminal domain"/>
    <property type="match status" value="1"/>
</dbReference>
<reference evidence="9 10" key="1">
    <citation type="submission" date="2017-05" db="EMBL/GenBank/DDBJ databases">
        <title>De novo genome assembly of Deniococcus indicus strain DR1.</title>
        <authorList>
            <person name="Chauhan D."/>
            <person name="Yennamalli R.M."/>
            <person name="Priyadarshini R."/>
        </authorList>
    </citation>
    <scope>NUCLEOTIDE SEQUENCE [LARGE SCALE GENOMIC DNA]</scope>
    <source>
        <strain evidence="9 10">DR1</strain>
    </source>
</reference>
<evidence type="ECO:0000259" key="7">
    <source>
        <dbReference type="PROSITE" id="PS00623"/>
    </source>
</evidence>
<gene>
    <name evidence="9" type="ORF">CBQ26_16335</name>
</gene>
<dbReference type="PIRSF" id="PIRSF000137">
    <property type="entry name" value="Alcohol_oxidase"/>
    <property type="match status" value="1"/>
</dbReference>
<proteinExistence type="inferred from homology"/>
<keyword evidence="10" id="KW-1185">Reference proteome</keyword>
<dbReference type="GO" id="GO:0016614">
    <property type="term" value="F:oxidoreductase activity, acting on CH-OH group of donors"/>
    <property type="evidence" value="ECO:0007669"/>
    <property type="project" value="InterPro"/>
</dbReference>
<dbReference type="Pfam" id="PF00732">
    <property type="entry name" value="GMC_oxred_N"/>
    <property type="match status" value="1"/>
</dbReference>
<accession>A0A246BGQ7</accession>
<evidence type="ECO:0000256" key="4">
    <source>
        <dbReference type="ARBA" id="ARBA00022827"/>
    </source>
</evidence>
<dbReference type="Proteomes" id="UP000197208">
    <property type="component" value="Unassembled WGS sequence"/>
</dbReference>
<evidence type="ECO:0000256" key="2">
    <source>
        <dbReference type="ARBA" id="ARBA00010790"/>
    </source>
</evidence>
<dbReference type="AlphaFoldDB" id="A0A246BGQ7"/>
<comment type="caution">
    <text evidence="9">The sequence shown here is derived from an EMBL/GenBank/DDBJ whole genome shotgun (WGS) entry which is preliminary data.</text>
</comment>
<dbReference type="EMBL" id="NHMK01000025">
    <property type="protein sequence ID" value="OWL94411.1"/>
    <property type="molecule type" value="Genomic_DNA"/>
</dbReference>
<dbReference type="Gene3D" id="3.50.50.60">
    <property type="entry name" value="FAD/NAD(P)-binding domain"/>
    <property type="match status" value="1"/>
</dbReference>
<comment type="cofactor">
    <cofactor evidence="1 5">
        <name>FAD</name>
        <dbReference type="ChEBI" id="CHEBI:57692"/>
    </cofactor>
</comment>
<dbReference type="SUPFAM" id="SSF51905">
    <property type="entry name" value="FAD/NAD(P)-binding domain"/>
    <property type="match status" value="1"/>
</dbReference>
<evidence type="ECO:0000256" key="1">
    <source>
        <dbReference type="ARBA" id="ARBA00001974"/>
    </source>
</evidence>
<dbReference type="RefSeq" id="WP_088249698.1">
    <property type="nucleotide sequence ID" value="NZ_NHMK01000025.1"/>
</dbReference>
<evidence type="ECO:0000256" key="6">
    <source>
        <dbReference type="RuleBase" id="RU003968"/>
    </source>
</evidence>
<dbReference type="InterPro" id="IPR007867">
    <property type="entry name" value="GMC_OxRtase_C"/>
</dbReference>
<dbReference type="PROSITE" id="PS00623">
    <property type="entry name" value="GMC_OXRED_1"/>
    <property type="match status" value="1"/>
</dbReference>
<evidence type="ECO:0000313" key="10">
    <source>
        <dbReference type="Proteomes" id="UP000197208"/>
    </source>
</evidence>
<evidence type="ECO:0000313" key="9">
    <source>
        <dbReference type="EMBL" id="OWL94411.1"/>
    </source>
</evidence>
<dbReference type="PANTHER" id="PTHR11552">
    <property type="entry name" value="GLUCOSE-METHANOL-CHOLINE GMC OXIDOREDUCTASE"/>
    <property type="match status" value="1"/>
</dbReference>
<evidence type="ECO:0000256" key="5">
    <source>
        <dbReference type="PIRSR" id="PIRSR000137-2"/>
    </source>
</evidence>
<organism evidence="9 10">
    <name type="scientific">Deinococcus indicus</name>
    <dbReference type="NCBI Taxonomy" id="223556"/>
    <lineage>
        <taxon>Bacteria</taxon>
        <taxon>Thermotogati</taxon>
        <taxon>Deinococcota</taxon>
        <taxon>Deinococci</taxon>
        <taxon>Deinococcales</taxon>
        <taxon>Deinococcaceae</taxon>
        <taxon>Deinococcus</taxon>
    </lineage>
</organism>
<keyword evidence="3 6" id="KW-0285">Flavoprotein</keyword>
<dbReference type="Pfam" id="PF05199">
    <property type="entry name" value="GMC_oxred_C"/>
    <property type="match status" value="1"/>
</dbReference>
<evidence type="ECO:0000259" key="8">
    <source>
        <dbReference type="PROSITE" id="PS00624"/>
    </source>
</evidence>
<keyword evidence="4 5" id="KW-0274">FAD</keyword>
<feature type="binding site" evidence="5">
    <location>
        <position position="239"/>
    </location>
    <ligand>
        <name>FAD</name>
        <dbReference type="ChEBI" id="CHEBI:57692"/>
    </ligand>
</feature>